<evidence type="ECO:0000256" key="4">
    <source>
        <dbReference type="ARBA" id="ARBA00022840"/>
    </source>
</evidence>
<keyword evidence="3" id="KW-0547">Nucleotide-binding</keyword>
<evidence type="ECO:0000313" key="8">
    <source>
        <dbReference type="Proteomes" id="UP000585272"/>
    </source>
</evidence>
<organism evidence="7 8">
    <name type="scientific">Conexibacter arvalis</name>
    <dbReference type="NCBI Taxonomy" id="912552"/>
    <lineage>
        <taxon>Bacteria</taxon>
        <taxon>Bacillati</taxon>
        <taxon>Actinomycetota</taxon>
        <taxon>Thermoleophilia</taxon>
        <taxon>Solirubrobacterales</taxon>
        <taxon>Conexibacteraceae</taxon>
        <taxon>Conexibacter</taxon>
    </lineage>
</organism>
<dbReference type="SMART" id="SM00382">
    <property type="entry name" value="AAA"/>
    <property type="match status" value="1"/>
</dbReference>
<dbReference type="EMBL" id="JACHNU010000001">
    <property type="protein sequence ID" value="MBB4661241.1"/>
    <property type="molecule type" value="Genomic_DNA"/>
</dbReference>
<proteinExistence type="inferred from homology"/>
<dbReference type="RefSeq" id="WP_183339247.1">
    <property type="nucleotide sequence ID" value="NZ_JACHNU010000001.1"/>
</dbReference>
<dbReference type="InterPro" id="IPR003593">
    <property type="entry name" value="AAA+_ATPase"/>
</dbReference>
<dbReference type="InterPro" id="IPR003439">
    <property type="entry name" value="ABC_transporter-like_ATP-bd"/>
</dbReference>
<evidence type="ECO:0000256" key="1">
    <source>
        <dbReference type="ARBA" id="ARBA00005417"/>
    </source>
</evidence>
<name>A0A840IAG2_9ACTN</name>
<dbReference type="PROSITE" id="PS50893">
    <property type="entry name" value="ABC_TRANSPORTER_2"/>
    <property type="match status" value="1"/>
</dbReference>
<gene>
    <name evidence="7" type="ORF">BDZ31_000814</name>
</gene>
<dbReference type="SUPFAM" id="SSF52540">
    <property type="entry name" value="P-loop containing nucleoside triphosphate hydrolases"/>
    <property type="match status" value="1"/>
</dbReference>
<protein>
    <submittedName>
        <fullName evidence="7">ABC-2 type transport system ATP-binding protein</fullName>
    </submittedName>
</protein>
<feature type="region of interest" description="Disordered" evidence="5">
    <location>
        <begin position="1"/>
        <end position="29"/>
    </location>
</feature>
<dbReference type="PANTHER" id="PTHR43335">
    <property type="entry name" value="ABC TRANSPORTER, ATP-BINDING PROTEIN"/>
    <property type="match status" value="1"/>
</dbReference>
<dbReference type="PROSITE" id="PS00211">
    <property type="entry name" value="ABC_TRANSPORTER_1"/>
    <property type="match status" value="1"/>
</dbReference>
<dbReference type="Proteomes" id="UP000585272">
    <property type="component" value="Unassembled WGS sequence"/>
</dbReference>
<comment type="similarity">
    <text evidence="1">Belongs to the ABC transporter superfamily.</text>
</comment>
<feature type="domain" description="ABC transporter" evidence="6">
    <location>
        <begin position="35"/>
        <end position="262"/>
    </location>
</feature>
<keyword evidence="8" id="KW-1185">Reference proteome</keyword>
<dbReference type="Gene3D" id="3.40.50.300">
    <property type="entry name" value="P-loop containing nucleotide triphosphate hydrolases"/>
    <property type="match status" value="1"/>
</dbReference>
<evidence type="ECO:0000313" key="7">
    <source>
        <dbReference type="EMBL" id="MBB4661241.1"/>
    </source>
</evidence>
<evidence type="ECO:0000256" key="2">
    <source>
        <dbReference type="ARBA" id="ARBA00022448"/>
    </source>
</evidence>
<evidence type="ECO:0000256" key="5">
    <source>
        <dbReference type="SAM" id="MobiDB-lite"/>
    </source>
</evidence>
<dbReference type="AlphaFoldDB" id="A0A840IAG2"/>
<dbReference type="PANTHER" id="PTHR43335:SF4">
    <property type="entry name" value="ABC TRANSPORTER, ATP-BINDING PROTEIN"/>
    <property type="match status" value="1"/>
</dbReference>
<keyword evidence="2" id="KW-0813">Transport</keyword>
<evidence type="ECO:0000256" key="3">
    <source>
        <dbReference type="ARBA" id="ARBA00022741"/>
    </source>
</evidence>
<sequence>MAPSLDQRPRIASEELTPEARSSAPTATVAAPHPIEARGLVKRYGHLTAVDHVDITVEAGTVYGYLGPNGAGKTTSLRMLLGLIRPDEGTAKLFGRDPLEEGAAALDGVAGFVEAPRFYPYLSGRRNLELMAALDGGDAPDRIDAALETVGLAGRDGDKVKGYSHGMKQRLGIGAALLRDPRLLLLDEPTTGLDPAGMRDMRELVRRLAADGITVLLSSHLMGEVEELCDRVAIVRSGRVIYEGALDALLRSTGQRYRLRTTDDERAWDVCSYRPDVSDLRRGPDGLTFAADEEEAALLSLALAHNGVGVTALVPAAASLEELFFRFTEGDEQEVPA</sequence>
<dbReference type="Pfam" id="PF00005">
    <property type="entry name" value="ABC_tran"/>
    <property type="match status" value="1"/>
</dbReference>
<keyword evidence="4 7" id="KW-0067">ATP-binding</keyword>
<reference evidence="7 8" key="1">
    <citation type="submission" date="2020-08" db="EMBL/GenBank/DDBJ databases">
        <title>Genomic Encyclopedia of Archaeal and Bacterial Type Strains, Phase II (KMG-II): from individual species to whole genera.</title>
        <authorList>
            <person name="Goeker M."/>
        </authorList>
    </citation>
    <scope>NUCLEOTIDE SEQUENCE [LARGE SCALE GENOMIC DNA]</scope>
    <source>
        <strain evidence="7 8">DSM 23288</strain>
    </source>
</reference>
<accession>A0A840IAG2</accession>
<evidence type="ECO:0000259" key="6">
    <source>
        <dbReference type="PROSITE" id="PS50893"/>
    </source>
</evidence>
<dbReference type="InterPro" id="IPR027417">
    <property type="entry name" value="P-loop_NTPase"/>
</dbReference>
<comment type="caution">
    <text evidence="7">The sequence shown here is derived from an EMBL/GenBank/DDBJ whole genome shotgun (WGS) entry which is preliminary data.</text>
</comment>
<dbReference type="InterPro" id="IPR017871">
    <property type="entry name" value="ABC_transporter-like_CS"/>
</dbReference>
<dbReference type="GO" id="GO:0005524">
    <property type="term" value="F:ATP binding"/>
    <property type="evidence" value="ECO:0007669"/>
    <property type="project" value="UniProtKB-KW"/>
</dbReference>
<dbReference type="GO" id="GO:0016887">
    <property type="term" value="F:ATP hydrolysis activity"/>
    <property type="evidence" value="ECO:0007669"/>
    <property type="project" value="InterPro"/>
</dbReference>